<evidence type="ECO:0000256" key="8">
    <source>
        <dbReference type="ARBA" id="ARBA00023065"/>
    </source>
</evidence>
<sequence length="646" mass="72848">MYETEVQPLHPFDYIVFISVLVFVTCQGLWHGFRKGGQKSTSEFLVTGRTMKALPVSMSLLVTFMSAISLLGTPAEVYVYGFGYAAYVLGFFWVYPLTAYFFVPVFYALPLTSVYEYMEWRYNYWNRLFSSILYFIMTAFYMAIVMIGPALAFEAVNGVEAWKSVLITGLICTFYTSLGGMKAVIWTDVFLFGVVLVTMILVSVLGTIEAGGIDFVWEFNIDAGRMNIFYFPVDLTERVTFLNAFIGGGMNFLALLISQTGIQRFISTVTVKESKRAVMYNLPMQWVFQPLLYSAGAVTYAYYNNIFTRLEPAYNATFPPNINVTDMYDIWGVEPKYEPTYTSSDQILVYFVNELFGHIAGFQGLFIACIFAGTLSTMSSSLNAMAAVTLQDYVKPWRKWRARKTGQMYENDKIDTIVSKLLTFFYGIIGIFLAILAANMESLVTVSNAVFGTSGGPMTGAFVMGLLYKRSTKWGVLAGMIIGFSMGCWVAIGAIIYSDCLDEVLPIYSLSFMWYSTWSCLVTLVVGVLFSEINRCFSKEERQLSKEIDPALLATFRRPKDWMLNSRYVTHDVEKDEDILIIEGDLHHLHNEPSSTSLAAMVTNEKGMGNGAHEMEIRYRETESLESFDGIVTTGTMNDGTEFTRF</sequence>
<evidence type="ECO:0000256" key="12">
    <source>
        <dbReference type="SAM" id="Phobius"/>
    </source>
</evidence>
<feature type="transmembrane region" description="Helical" evidence="12">
    <location>
        <begin position="355"/>
        <end position="375"/>
    </location>
</feature>
<keyword evidence="6 12" id="KW-1133">Transmembrane helix</keyword>
<keyword evidence="9 12" id="KW-0472">Membrane</keyword>
<evidence type="ECO:0000256" key="7">
    <source>
        <dbReference type="ARBA" id="ARBA00023053"/>
    </source>
</evidence>
<protein>
    <submittedName>
        <fullName evidence="14">Sodium-coupled monocarboxylate transporter 2-like</fullName>
    </submittedName>
</protein>
<dbReference type="InterPro" id="IPR051163">
    <property type="entry name" value="Sodium:Solute_Symporter_SSF"/>
</dbReference>
<feature type="transmembrane region" description="Helical" evidence="12">
    <location>
        <begin position="189"/>
        <end position="208"/>
    </location>
</feature>
<keyword evidence="10" id="KW-0739">Sodium transport</keyword>
<keyword evidence="5 12" id="KW-0812">Transmembrane</keyword>
<name>A0ABM0LUU6_SACKO</name>
<evidence type="ECO:0000256" key="9">
    <source>
        <dbReference type="ARBA" id="ARBA00023136"/>
    </source>
</evidence>
<comment type="subcellular location">
    <subcellularLocation>
        <location evidence="1">Cell membrane</location>
        <topology evidence="1">Multi-pass membrane protein</topology>
    </subcellularLocation>
</comment>
<accession>A0ABM0LUU6</accession>
<feature type="transmembrane region" description="Helical" evidence="12">
    <location>
        <begin position="84"/>
        <end position="111"/>
    </location>
</feature>
<feature type="transmembrane region" description="Helical" evidence="12">
    <location>
        <begin position="53"/>
        <end position="72"/>
    </location>
</feature>
<keyword evidence="8" id="KW-0406">Ion transport</keyword>
<reference evidence="14" key="1">
    <citation type="submission" date="2025-08" db="UniProtKB">
        <authorList>
            <consortium name="RefSeq"/>
        </authorList>
    </citation>
    <scope>IDENTIFICATION</scope>
    <source>
        <tissue evidence="14">Testes</tissue>
    </source>
</reference>
<dbReference type="RefSeq" id="XP_006811537.1">
    <property type="nucleotide sequence ID" value="XM_006811474.1"/>
</dbReference>
<gene>
    <name evidence="14" type="primary">LOC102809017</name>
</gene>
<dbReference type="PANTHER" id="PTHR42985">
    <property type="entry name" value="SODIUM-COUPLED MONOCARBOXYLATE TRANSPORTER"/>
    <property type="match status" value="1"/>
</dbReference>
<keyword evidence="3" id="KW-0813">Transport</keyword>
<keyword evidence="7" id="KW-0915">Sodium</keyword>
<comment type="similarity">
    <text evidence="2 11">Belongs to the sodium:solute symporter (SSF) (TC 2.A.21) family.</text>
</comment>
<feature type="transmembrane region" description="Helical" evidence="12">
    <location>
        <begin position="449"/>
        <end position="468"/>
    </location>
</feature>
<dbReference type="Pfam" id="PF00474">
    <property type="entry name" value="SSF"/>
    <property type="match status" value="1"/>
</dbReference>
<proteinExistence type="inferred from homology"/>
<evidence type="ECO:0000256" key="10">
    <source>
        <dbReference type="ARBA" id="ARBA00023201"/>
    </source>
</evidence>
<evidence type="ECO:0000256" key="4">
    <source>
        <dbReference type="ARBA" id="ARBA00022475"/>
    </source>
</evidence>
<dbReference type="PANTHER" id="PTHR42985:SF28">
    <property type="entry name" value="SODIUM-DEPENDENT MULTIVITAMIN TRANSPORTER"/>
    <property type="match status" value="1"/>
</dbReference>
<keyword evidence="13" id="KW-1185">Reference proteome</keyword>
<evidence type="ECO:0000256" key="3">
    <source>
        <dbReference type="ARBA" id="ARBA00022448"/>
    </source>
</evidence>
<dbReference type="InterPro" id="IPR038377">
    <property type="entry name" value="Na/Glc_symporter_sf"/>
</dbReference>
<dbReference type="Proteomes" id="UP000694865">
    <property type="component" value="Unplaced"/>
</dbReference>
<evidence type="ECO:0000256" key="1">
    <source>
        <dbReference type="ARBA" id="ARBA00004651"/>
    </source>
</evidence>
<keyword evidence="4" id="KW-1003">Cell membrane</keyword>
<dbReference type="PROSITE" id="PS50283">
    <property type="entry name" value="NA_SOLUT_SYMP_3"/>
    <property type="match status" value="1"/>
</dbReference>
<feature type="transmembrane region" description="Helical" evidence="12">
    <location>
        <begin position="278"/>
        <end position="303"/>
    </location>
</feature>
<evidence type="ECO:0000256" key="11">
    <source>
        <dbReference type="RuleBase" id="RU362091"/>
    </source>
</evidence>
<dbReference type="InterPro" id="IPR001734">
    <property type="entry name" value="Na/solute_symporter"/>
</dbReference>
<evidence type="ECO:0000313" key="14">
    <source>
        <dbReference type="RefSeq" id="XP_006811537.1"/>
    </source>
</evidence>
<feature type="transmembrane region" description="Helical" evidence="12">
    <location>
        <begin position="512"/>
        <end position="530"/>
    </location>
</feature>
<feature type="transmembrane region" description="Helical" evidence="12">
    <location>
        <begin position="132"/>
        <end position="153"/>
    </location>
</feature>
<feature type="transmembrane region" description="Helical" evidence="12">
    <location>
        <begin position="159"/>
        <end position="177"/>
    </location>
</feature>
<dbReference type="Gene3D" id="1.20.1730.10">
    <property type="entry name" value="Sodium/glucose cotransporter"/>
    <property type="match status" value="1"/>
</dbReference>
<feature type="transmembrane region" description="Helical" evidence="12">
    <location>
        <begin position="239"/>
        <end position="257"/>
    </location>
</feature>
<feature type="transmembrane region" description="Helical" evidence="12">
    <location>
        <begin position="417"/>
        <end position="437"/>
    </location>
</feature>
<evidence type="ECO:0000256" key="5">
    <source>
        <dbReference type="ARBA" id="ARBA00022692"/>
    </source>
</evidence>
<feature type="transmembrane region" description="Helical" evidence="12">
    <location>
        <begin position="475"/>
        <end position="497"/>
    </location>
</feature>
<evidence type="ECO:0000256" key="6">
    <source>
        <dbReference type="ARBA" id="ARBA00022989"/>
    </source>
</evidence>
<evidence type="ECO:0000256" key="2">
    <source>
        <dbReference type="ARBA" id="ARBA00006434"/>
    </source>
</evidence>
<organism evidence="13 14">
    <name type="scientific">Saccoglossus kowalevskii</name>
    <name type="common">Acorn worm</name>
    <dbReference type="NCBI Taxonomy" id="10224"/>
    <lineage>
        <taxon>Eukaryota</taxon>
        <taxon>Metazoa</taxon>
        <taxon>Hemichordata</taxon>
        <taxon>Enteropneusta</taxon>
        <taxon>Harrimaniidae</taxon>
        <taxon>Saccoglossus</taxon>
    </lineage>
</organism>
<dbReference type="GeneID" id="102809017"/>
<evidence type="ECO:0000313" key="13">
    <source>
        <dbReference type="Proteomes" id="UP000694865"/>
    </source>
</evidence>
<feature type="transmembrane region" description="Helical" evidence="12">
    <location>
        <begin position="12"/>
        <end position="33"/>
    </location>
</feature>
<dbReference type="NCBIfam" id="TIGR00813">
    <property type="entry name" value="sss"/>
    <property type="match status" value="1"/>
</dbReference>